<dbReference type="InParanoid" id="A0A482X6K4"/>
<comment type="caution">
    <text evidence="1">The sequence shown here is derived from an EMBL/GenBank/DDBJ whole genome shotgun (WGS) entry which is preliminary data.</text>
</comment>
<protein>
    <submittedName>
        <fullName evidence="1">Uncharacterized protein</fullName>
    </submittedName>
</protein>
<evidence type="ECO:0000313" key="2">
    <source>
        <dbReference type="Proteomes" id="UP000291343"/>
    </source>
</evidence>
<dbReference type="AlphaFoldDB" id="A0A482X6K4"/>
<reference evidence="1 2" key="1">
    <citation type="journal article" date="2017" name="Gigascience">
        <title>Genome sequence of the small brown planthopper, Laodelphax striatellus.</title>
        <authorList>
            <person name="Zhu J."/>
            <person name="Jiang F."/>
            <person name="Wang X."/>
            <person name="Yang P."/>
            <person name="Bao Y."/>
            <person name="Zhao W."/>
            <person name="Wang W."/>
            <person name="Lu H."/>
            <person name="Wang Q."/>
            <person name="Cui N."/>
            <person name="Li J."/>
            <person name="Chen X."/>
            <person name="Luo L."/>
            <person name="Yu J."/>
            <person name="Kang L."/>
            <person name="Cui F."/>
        </authorList>
    </citation>
    <scope>NUCLEOTIDE SEQUENCE [LARGE SCALE GENOMIC DNA]</scope>
    <source>
        <strain evidence="1">Lst14</strain>
    </source>
</reference>
<keyword evidence="2" id="KW-1185">Reference proteome</keyword>
<dbReference type="STRING" id="195883.A0A482X6K4"/>
<accession>A0A482X6K4</accession>
<sequence length="83" mass="9797">MTVALSERLQRAQNYCLRFIFNLDRGEHITPFFNQLGVLTLKRFRSYHILMLLFKIISFKSPEYLSIKFRFLGEVGRGVPEIA</sequence>
<dbReference type="EMBL" id="QKKF02016774">
    <property type="protein sequence ID" value="RZF41343.1"/>
    <property type="molecule type" value="Genomic_DNA"/>
</dbReference>
<dbReference type="OrthoDB" id="5953030at2759"/>
<gene>
    <name evidence="1" type="ORF">LSTR_LSTR000057</name>
</gene>
<organism evidence="1 2">
    <name type="scientific">Laodelphax striatellus</name>
    <name type="common">Small brown planthopper</name>
    <name type="synonym">Delphax striatella</name>
    <dbReference type="NCBI Taxonomy" id="195883"/>
    <lineage>
        <taxon>Eukaryota</taxon>
        <taxon>Metazoa</taxon>
        <taxon>Ecdysozoa</taxon>
        <taxon>Arthropoda</taxon>
        <taxon>Hexapoda</taxon>
        <taxon>Insecta</taxon>
        <taxon>Pterygota</taxon>
        <taxon>Neoptera</taxon>
        <taxon>Paraneoptera</taxon>
        <taxon>Hemiptera</taxon>
        <taxon>Auchenorrhyncha</taxon>
        <taxon>Fulgoroidea</taxon>
        <taxon>Delphacidae</taxon>
        <taxon>Criomorphinae</taxon>
        <taxon>Laodelphax</taxon>
    </lineage>
</organism>
<proteinExistence type="predicted"/>
<name>A0A482X6K4_LAOST</name>
<dbReference type="SMR" id="A0A482X6K4"/>
<evidence type="ECO:0000313" key="1">
    <source>
        <dbReference type="EMBL" id="RZF41343.1"/>
    </source>
</evidence>
<dbReference type="Proteomes" id="UP000291343">
    <property type="component" value="Unassembled WGS sequence"/>
</dbReference>